<name>A0A3N4HXV6_ASCIM</name>
<evidence type="ECO:0000313" key="2">
    <source>
        <dbReference type="EMBL" id="RPA78529.1"/>
    </source>
</evidence>
<sequence>MTRPSVMRDRLTHSDSVGVLTRLMMSIMEMGWLYCLKSMVSAASGFGSNTSEFDSGGESLVGINIQSHHSKLHDIDRVRIAMLGAVCGKLHRMSFTLVYDLNVGAFQMLSGGYIDLDGHTRIHRGHWQLSVFLFTGLESEKETDSTEFQDLDSQFGVESLFSSTALKLVITTFITSGTQPVRPLGCARCLIATRNREQETPESIQISLITGPQVLHAGLMRTPATSVLDLLSLPTFGPKATNLSSSFQCALDDRNSAYSSSVPPNLQSSSLPSSLSHWQM</sequence>
<keyword evidence="3" id="KW-1185">Reference proteome</keyword>
<organism evidence="2 3">
    <name type="scientific">Ascobolus immersus RN42</name>
    <dbReference type="NCBI Taxonomy" id="1160509"/>
    <lineage>
        <taxon>Eukaryota</taxon>
        <taxon>Fungi</taxon>
        <taxon>Dikarya</taxon>
        <taxon>Ascomycota</taxon>
        <taxon>Pezizomycotina</taxon>
        <taxon>Pezizomycetes</taxon>
        <taxon>Pezizales</taxon>
        <taxon>Ascobolaceae</taxon>
        <taxon>Ascobolus</taxon>
    </lineage>
</organism>
<dbReference type="Proteomes" id="UP000275078">
    <property type="component" value="Unassembled WGS sequence"/>
</dbReference>
<feature type="compositionally biased region" description="Low complexity" evidence="1">
    <location>
        <begin position="259"/>
        <end position="280"/>
    </location>
</feature>
<reference evidence="2 3" key="1">
    <citation type="journal article" date="2018" name="Nat. Ecol. Evol.">
        <title>Pezizomycetes genomes reveal the molecular basis of ectomycorrhizal truffle lifestyle.</title>
        <authorList>
            <person name="Murat C."/>
            <person name="Payen T."/>
            <person name="Noel B."/>
            <person name="Kuo A."/>
            <person name="Morin E."/>
            <person name="Chen J."/>
            <person name="Kohler A."/>
            <person name="Krizsan K."/>
            <person name="Balestrini R."/>
            <person name="Da Silva C."/>
            <person name="Montanini B."/>
            <person name="Hainaut M."/>
            <person name="Levati E."/>
            <person name="Barry K.W."/>
            <person name="Belfiori B."/>
            <person name="Cichocki N."/>
            <person name="Clum A."/>
            <person name="Dockter R.B."/>
            <person name="Fauchery L."/>
            <person name="Guy J."/>
            <person name="Iotti M."/>
            <person name="Le Tacon F."/>
            <person name="Lindquist E.A."/>
            <person name="Lipzen A."/>
            <person name="Malagnac F."/>
            <person name="Mello A."/>
            <person name="Molinier V."/>
            <person name="Miyauchi S."/>
            <person name="Poulain J."/>
            <person name="Riccioni C."/>
            <person name="Rubini A."/>
            <person name="Sitrit Y."/>
            <person name="Splivallo R."/>
            <person name="Traeger S."/>
            <person name="Wang M."/>
            <person name="Zifcakova L."/>
            <person name="Wipf D."/>
            <person name="Zambonelli A."/>
            <person name="Paolocci F."/>
            <person name="Nowrousian M."/>
            <person name="Ottonello S."/>
            <person name="Baldrian P."/>
            <person name="Spatafora J.W."/>
            <person name="Henrissat B."/>
            <person name="Nagy L.G."/>
            <person name="Aury J.M."/>
            <person name="Wincker P."/>
            <person name="Grigoriev I.V."/>
            <person name="Bonfante P."/>
            <person name="Martin F.M."/>
        </authorList>
    </citation>
    <scope>NUCLEOTIDE SEQUENCE [LARGE SCALE GENOMIC DNA]</scope>
    <source>
        <strain evidence="2 3">RN42</strain>
    </source>
</reference>
<evidence type="ECO:0000256" key="1">
    <source>
        <dbReference type="SAM" id="MobiDB-lite"/>
    </source>
</evidence>
<protein>
    <submittedName>
        <fullName evidence="2">Uncharacterized protein</fullName>
    </submittedName>
</protein>
<evidence type="ECO:0000313" key="3">
    <source>
        <dbReference type="Proteomes" id="UP000275078"/>
    </source>
</evidence>
<dbReference type="AlphaFoldDB" id="A0A3N4HXV6"/>
<feature type="region of interest" description="Disordered" evidence="1">
    <location>
        <begin position="258"/>
        <end position="280"/>
    </location>
</feature>
<gene>
    <name evidence="2" type="ORF">BJ508DRAFT_309166</name>
</gene>
<accession>A0A3N4HXV6</accession>
<dbReference type="EMBL" id="ML119710">
    <property type="protein sequence ID" value="RPA78529.1"/>
    <property type="molecule type" value="Genomic_DNA"/>
</dbReference>
<proteinExistence type="predicted"/>